<comment type="subcellular location">
    <subcellularLocation>
        <location evidence="1">Membrane</location>
        <topology evidence="1">Multi-pass membrane protein</topology>
    </subcellularLocation>
</comment>
<evidence type="ECO:0000256" key="5">
    <source>
        <dbReference type="ARBA" id="ARBA00022989"/>
    </source>
</evidence>
<dbReference type="GO" id="GO:0016020">
    <property type="term" value="C:membrane"/>
    <property type="evidence" value="ECO:0007669"/>
    <property type="project" value="UniProtKB-SubCell"/>
</dbReference>
<dbReference type="AlphaFoldDB" id="A0A9W6BZU5"/>
<accession>A0A9W6BZU5</accession>
<dbReference type="Pfam" id="PF04193">
    <property type="entry name" value="PQ-loop"/>
    <property type="match status" value="2"/>
</dbReference>
<dbReference type="EMBL" id="BRXU01000045">
    <property type="protein sequence ID" value="GLC61329.1"/>
    <property type="molecule type" value="Genomic_DNA"/>
</dbReference>
<keyword evidence="2" id="KW-0813">Transport</keyword>
<keyword evidence="3 9" id="KW-0812">Transmembrane</keyword>
<protein>
    <submittedName>
        <fullName evidence="10">PQ-loop repeat-containing protein 3</fullName>
    </submittedName>
</protein>
<keyword evidence="11" id="KW-1185">Reference proteome</keyword>
<feature type="transmembrane region" description="Helical" evidence="9">
    <location>
        <begin position="261"/>
        <end position="281"/>
    </location>
</feature>
<feature type="compositionally biased region" description="Gly residues" evidence="8">
    <location>
        <begin position="409"/>
        <end position="424"/>
    </location>
</feature>
<keyword evidence="6 9" id="KW-0472">Membrane</keyword>
<feature type="region of interest" description="Disordered" evidence="8">
    <location>
        <begin position="1"/>
        <end position="38"/>
    </location>
</feature>
<reference evidence="10 11" key="1">
    <citation type="journal article" date="2023" name="Commun. Biol.">
        <title>Reorganization of the ancestral sex-determining regions during the evolution of trioecy in Pleodorina starrii.</title>
        <authorList>
            <person name="Takahashi K."/>
            <person name="Suzuki S."/>
            <person name="Kawai-Toyooka H."/>
            <person name="Yamamoto K."/>
            <person name="Hamaji T."/>
            <person name="Ootsuki R."/>
            <person name="Yamaguchi H."/>
            <person name="Kawachi M."/>
            <person name="Higashiyama T."/>
            <person name="Nozaki H."/>
        </authorList>
    </citation>
    <scope>NUCLEOTIDE SEQUENCE [LARGE SCALE GENOMIC DNA]</scope>
    <source>
        <strain evidence="10 11">NIES-4479</strain>
    </source>
</reference>
<evidence type="ECO:0000256" key="9">
    <source>
        <dbReference type="SAM" id="Phobius"/>
    </source>
</evidence>
<dbReference type="InterPro" id="IPR016817">
    <property type="entry name" value="MannP-dilichol_defect-1"/>
</dbReference>
<sequence>MASASAPTAAAAPSRRLLRSPSTPHHPPPSGLPHAPALLPCITSGSGSSCSHAGRLPQRIPLLPRSSALLSATSASAAASALIRGASPCGGGGAPSNRVPANTAAATAGGLRLLRHPRRRCAAAAATAAAAAATATAATATAAASPLVDLFAVVLGYACLVGSFFRSVPQIALILKTGSAEGLSLTSNLVELACFTVSVAYNIQQGYAFNTYGEVFACWIQDVIIVGLIFRHLRLSGAVVAGAAAVFAAACAWLFSPACPIEVLSGLQVSTIVIMAVGARLPQIWLNLRRGNAGVLSPLTCALNVAGCLVRVFTTAVLTRDAIIMGGCVTQLILNGILLYQSVATPGTHAAHTTVTTTTPTAATVAATVAATDPPTGGTGQARGQPAGLTTAVGANGNGTTGVRPSIPGGVGGSSDGGGGGGGAPPVPLPAAA</sequence>
<proteinExistence type="inferred from homology"/>
<dbReference type="PANTHER" id="PTHR12226">
    <property type="entry name" value="MANNOSE-P-DOLICHOL UTILIZATION DEFECT 1 LEC35 -RELATED"/>
    <property type="match status" value="1"/>
</dbReference>
<evidence type="ECO:0000313" key="11">
    <source>
        <dbReference type="Proteomes" id="UP001165080"/>
    </source>
</evidence>
<keyword evidence="5 9" id="KW-1133">Transmembrane helix</keyword>
<evidence type="ECO:0000256" key="3">
    <source>
        <dbReference type="ARBA" id="ARBA00022692"/>
    </source>
</evidence>
<dbReference type="OrthoDB" id="271506at2759"/>
<evidence type="ECO:0000256" key="7">
    <source>
        <dbReference type="ARBA" id="ARBA00038475"/>
    </source>
</evidence>
<gene>
    <name evidence="10" type="primary">PLEST008315</name>
    <name evidence="10" type="ORF">PLESTB_001744200</name>
</gene>
<feature type="transmembrane region" description="Helical" evidence="9">
    <location>
        <begin position="209"/>
        <end position="230"/>
    </location>
</feature>
<dbReference type="Proteomes" id="UP001165080">
    <property type="component" value="Unassembled WGS sequence"/>
</dbReference>
<evidence type="ECO:0000313" key="10">
    <source>
        <dbReference type="EMBL" id="GLC61329.1"/>
    </source>
</evidence>
<feature type="transmembrane region" description="Helical" evidence="9">
    <location>
        <begin position="322"/>
        <end position="340"/>
    </location>
</feature>
<keyword evidence="4" id="KW-0677">Repeat</keyword>
<feature type="transmembrane region" description="Helical" evidence="9">
    <location>
        <begin position="150"/>
        <end position="175"/>
    </location>
</feature>
<dbReference type="Gene3D" id="1.20.1280.290">
    <property type="match status" value="2"/>
</dbReference>
<feature type="transmembrane region" description="Helical" evidence="9">
    <location>
        <begin position="293"/>
        <end position="316"/>
    </location>
</feature>
<comment type="caution">
    <text evidence="10">The sequence shown here is derived from an EMBL/GenBank/DDBJ whole genome shotgun (WGS) entry which is preliminary data.</text>
</comment>
<comment type="similarity">
    <text evidence="7">Belongs to the MPDU1 (TC 2.A.43.3) family.</text>
</comment>
<evidence type="ECO:0000256" key="6">
    <source>
        <dbReference type="ARBA" id="ARBA00023136"/>
    </source>
</evidence>
<dbReference type="SMART" id="SM00679">
    <property type="entry name" value="CTNS"/>
    <property type="match status" value="2"/>
</dbReference>
<organism evidence="10 11">
    <name type="scientific">Pleodorina starrii</name>
    <dbReference type="NCBI Taxonomy" id="330485"/>
    <lineage>
        <taxon>Eukaryota</taxon>
        <taxon>Viridiplantae</taxon>
        <taxon>Chlorophyta</taxon>
        <taxon>core chlorophytes</taxon>
        <taxon>Chlorophyceae</taxon>
        <taxon>CS clade</taxon>
        <taxon>Chlamydomonadales</taxon>
        <taxon>Volvocaceae</taxon>
        <taxon>Pleodorina</taxon>
    </lineage>
</organism>
<evidence type="ECO:0000256" key="2">
    <source>
        <dbReference type="ARBA" id="ARBA00022448"/>
    </source>
</evidence>
<feature type="compositionally biased region" description="Low complexity" evidence="8">
    <location>
        <begin position="1"/>
        <end position="23"/>
    </location>
</feature>
<feature type="transmembrane region" description="Helical" evidence="9">
    <location>
        <begin position="121"/>
        <end position="144"/>
    </location>
</feature>
<feature type="transmembrane region" description="Helical" evidence="9">
    <location>
        <begin position="237"/>
        <end position="255"/>
    </location>
</feature>
<evidence type="ECO:0000256" key="1">
    <source>
        <dbReference type="ARBA" id="ARBA00004141"/>
    </source>
</evidence>
<name>A0A9W6BZU5_9CHLO</name>
<feature type="region of interest" description="Disordered" evidence="8">
    <location>
        <begin position="372"/>
        <end position="433"/>
    </location>
</feature>
<feature type="transmembrane region" description="Helical" evidence="9">
    <location>
        <begin position="182"/>
        <end position="203"/>
    </location>
</feature>
<evidence type="ECO:0000256" key="4">
    <source>
        <dbReference type="ARBA" id="ARBA00022737"/>
    </source>
</evidence>
<dbReference type="PANTHER" id="PTHR12226:SF2">
    <property type="entry name" value="MANNOSE-P-DOLICHOL UTILIZATION DEFECT 1 PROTEIN"/>
    <property type="match status" value="1"/>
</dbReference>
<evidence type="ECO:0000256" key="8">
    <source>
        <dbReference type="SAM" id="MobiDB-lite"/>
    </source>
</evidence>
<dbReference type="InterPro" id="IPR006603">
    <property type="entry name" value="PQ-loop_rpt"/>
</dbReference>